<evidence type="ECO:0000313" key="2">
    <source>
        <dbReference type="Proteomes" id="UP000249555"/>
    </source>
</evidence>
<protein>
    <recommendedName>
        <fullName evidence="3">DUF1488 domain-containing protein</fullName>
    </recommendedName>
</protein>
<organism evidence="1 2">
    <name type="scientific">Sphingomonas taxi</name>
    <dbReference type="NCBI Taxonomy" id="1549858"/>
    <lineage>
        <taxon>Bacteria</taxon>
        <taxon>Pseudomonadati</taxon>
        <taxon>Pseudomonadota</taxon>
        <taxon>Alphaproteobacteria</taxon>
        <taxon>Sphingomonadales</taxon>
        <taxon>Sphingomonadaceae</taxon>
        <taxon>Sphingomonas</taxon>
    </lineage>
</organism>
<proteinExistence type="predicted"/>
<evidence type="ECO:0008006" key="3">
    <source>
        <dbReference type="Google" id="ProtNLM"/>
    </source>
</evidence>
<dbReference type="EMBL" id="QFMX01000013">
    <property type="protein sequence ID" value="PZO72310.1"/>
    <property type="molecule type" value="Genomic_DNA"/>
</dbReference>
<dbReference type="AlphaFoldDB" id="A0A2W4YQJ1"/>
<comment type="caution">
    <text evidence="1">The sequence shown here is derived from an EMBL/GenBank/DDBJ whole genome shotgun (WGS) entry which is preliminary data.</text>
</comment>
<reference evidence="1 2" key="1">
    <citation type="submission" date="2017-08" db="EMBL/GenBank/DDBJ databases">
        <title>Infants hospitalized years apart are colonized by the same room-sourced microbial strains.</title>
        <authorList>
            <person name="Brooks B."/>
            <person name="Olm M.R."/>
            <person name="Firek B.A."/>
            <person name="Baker R."/>
            <person name="Thomas B.C."/>
            <person name="Morowitz M.J."/>
            <person name="Banfield J.F."/>
        </authorList>
    </citation>
    <scope>NUCLEOTIDE SEQUENCE [LARGE SCALE GENOMIC DNA]</scope>
    <source>
        <strain evidence="1">S2_018_000_R3_119</strain>
    </source>
</reference>
<gene>
    <name evidence="1" type="ORF">DI640_13125</name>
</gene>
<dbReference type="Proteomes" id="UP000249555">
    <property type="component" value="Unassembled WGS sequence"/>
</dbReference>
<sequence>MQQSVHEETYTHERTIYAVGVTAGGLSCVVVRRYPNGAMQTRAFTGDEASAVLSDLDEIDEAMRDKSRAYFARHVQRIGRDAAAAEVLAPWFH</sequence>
<accession>A0A2W4YQJ1</accession>
<evidence type="ECO:0000313" key="1">
    <source>
        <dbReference type="EMBL" id="PZO72310.1"/>
    </source>
</evidence>
<name>A0A2W4YQJ1_9SPHN</name>